<evidence type="ECO:0000313" key="3">
    <source>
        <dbReference type="Proteomes" id="UP000431269"/>
    </source>
</evidence>
<name>A0A6I6MJQ9_9CAUL</name>
<keyword evidence="1" id="KW-0812">Transmembrane</keyword>
<feature type="transmembrane region" description="Helical" evidence="1">
    <location>
        <begin position="188"/>
        <end position="206"/>
    </location>
</feature>
<feature type="transmembrane region" description="Helical" evidence="1">
    <location>
        <begin position="39"/>
        <end position="60"/>
    </location>
</feature>
<evidence type="ECO:0000313" key="2">
    <source>
        <dbReference type="EMBL" id="QGZ93398.1"/>
    </source>
</evidence>
<reference evidence="3" key="1">
    <citation type="submission" date="2019-12" db="EMBL/GenBank/DDBJ databases">
        <title>Complete genome of Terracaulis silvestris 0127_4.</title>
        <authorList>
            <person name="Vieira S."/>
            <person name="Riedel T."/>
            <person name="Sproer C."/>
            <person name="Pascual J."/>
            <person name="Boedeker C."/>
            <person name="Overmann J."/>
        </authorList>
    </citation>
    <scope>NUCLEOTIDE SEQUENCE [LARGE SCALE GENOMIC DNA]</scope>
    <source>
        <strain evidence="3">0127_4</strain>
    </source>
</reference>
<proteinExistence type="predicted"/>
<protein>
    <submittedName>
        <fullName evidence="2">Uncharacterized protein</fullName>
    </submittedName>
</protein>
<feature type="transmembrane region" description="Helical" evidence="1">
    <location>
        <begin position="384"/>
        <end position="408"/>
    </location>
</feature>
<feature type="transmembrane region" description="Helical" evidence="1">
    <location>
        <begin position="135"/>
        <end position="155"/>
    </location>
</feature>
<gene>
    <name evidence="2" type="ORF">DSM104635_00208</name>
</gene>
<keyword evidence="1" id="KW-1133">Transmembrane helix</keyword>
<organism evidence="2 3">
    <name type="scientific">Terricaulis silvestris</name>
    <dbReference type="NCBI Taxonomy" id="2686094"/>
    <lineage>
        <taxon>Bacteria</taxon>
        <taxon>Pseudomonadati</taxon>
        <taxon>Pseudomonadota</taxon>
        <taxon>Alphaproteobacteria</taxon>
        <taxon>Caulobacterales</taxon>
        <taxon>Caulobacteraceae</taxon>
        <taxon>Terricaulis</taxon>
    </lineage>
</organism>
<dbReference type="KEGG" id="tsv:DSM104635_00208"/>
<accession>A0A6I6MJQ9</accession>
<feature type="transmembrane region" description="Helical" evidence="1">
    <location>
        <begin position="161"/>
        <end position="181"/>
    </location>
</feature>
<dbReference type="Proteomes" id="UP000431269">
    <property type="component" value="Chromosome"/>
</dbReference>
<feature type="transmembrane region" description="Helical" evidence="1">
    <location>
        <begin position="98"/>
        <end position="123"/>
    </location>
</feature>
<evidence type="ECO:0000256" key="1">
    <source>
        <dbReference type="SAM" id="Phobius"/>
    </source>
</evidence>
<feature type="transmembrane region" description="Helical" evidence="1">
    <location>
        <begin position="415"/>
        <end position="431"/>
    </location>
</feature>
<feature type="transmembrane region" description="Helical" evidence="1">
    <location>
        <begin position="443"/>
        <end position="460"/>
    </location>
</feature>
<keyword evidence="3" id="KW-1185">Reference proteome</keyword>
<sequence length="488" mass="52155">MTNKSNPAVILGLALALASIATSNPLLTLAGGLTLSAIWWGAFNNAISSVVACMLSVQWLQASSKIWLANLIGISLEEPTSRWITGLSLFVVTPQTNAAIYLALAAIAALSLGARVFVPNVALSGSDFTRFAPRGLVLIYLPLLLVSQVAGPYFGGGLAQLISAIGALRLAPIVLLIGHWFYTRRGGIALAAVFGAEILIGFLSFFSDWKTVLALAGITLISLARHAWRRSWPLLIGTFVSLLLLGTVWTIIKPNYREILNAGTGQQVILISPDEQAAALSDSILSIKPQDLSDGFLDLLSRVSYVDFLAETLRSVPARIEHQNGGLWGEAFQNILTPRLLFPDKPPLPSDSVRTMQYTGRRLASDSSGTSISIGYVGESYIDFGAFGAIVTAFFMGLVYGVGVLGLVRLSRSGGAALGLALTISFLWPVQQFEMSNVKLVGALGWGWAGSALFAVILWPRLEPFVLMRKPAGQVTPPADHARSRRGP</sequence>
<dbReference type="EMBL" id="CP047045">
    <property type="protein sequence ID" value="QGZ93398.1"/>
    <property type="molecule type" value="Genomic_DNA"/>
</dbReference>
<keyword evidence="1" id="KW-0472">Membrane</keyword>
<feature type="transmembrane region" description="Helical" evidence="1">
    <location>
        <begin position="235"/>
        <end position="252"/>
    </location>
</feature>
<dbReference type="AlphaFoldDB" id="A0A6I6MJQ9"/>